<protein>
    <submittedName>
        <fullName evidence="2">Sugar phosphate isomerase/epimerase</fullName>
    </submittedName>
</protein>
<dbReference type="Proteomes" id="UP000755585">
    <property type="component" value="Unassembled WGS sequence"/>
</dbReference>
<feature type="domain" description="Xylose isomerase-like TIM barrel" evidence="1">
    <location>
        <begin position="31"/>
        <end position="272"/>
    </location>
</feature>
<dbReference type="Pfam" id="PF01261">
    <property type="entry name" value="AP_endonuc_2"/>
    <property type="match status" value="1"/>
</dbReference>
<dbReference type="PANTHER" id="PTHR12110:SF53">
    <property type="entry name" value="BLR5974 PROTEIN"/>
    <property type="match status" value="1"/>
</dbReference>
<dbReference type="InterPro" id="IPR050312">
    <property type="entry name" value="IolE/XylAMocC-like"/>
</dbReference>
<organism evidence="2 3">
    <name type="scientific">Kribbella aluminosa</name>
    <dbReference type="NCBI Taxonomy" id="416017"/>
    <lineage>
        <taxon>Bacteria</taxon>
        <taxon>Bacillati</taxon>
        <taxon>Actinomycetota</taxon>
        <taxon>Actinomycetes</taxon>
        <taxon>Propionibacteriales</taxon>
        <taxon>Kribbellaceae</taxon>
        <taxon>Kribbella</taxon>
    </lineage>
</organism>
<dbReference type="EMBL" id="JAGINT010000001">
    <property type="protein sequence ID" value="MBP2351825.1"/>
    <property type="molecule type" value="Genomic_DNA"/>
</dbReference>
<evidence type="ECO:0000313" key="2">
    <source>
        <dbReference type="EMBL" id="MBP2351825.1"/>
    </source>
</evidence>
<evidence type="ECO:0000313" key="3">
    <source>
        <dbReference type="Proteomes" id="UP000755585"/>
    </source>
</evidence>
<dbReference type="RefSeq" id="WP_209694674.1">
    <property type="nucleotide sequence ID" value="NZ_BAAAVU010000002.1"/>
</dbReference>
<proteinExistence type="predicted"/>
<comment type="caution">
    <text evidence="2">The sequence shown here is derived from an EMBL/GenBank/DDBJ whole genome shotgun (WGS) entry which is preliminary data.</text>
</comment>
<gene>
    <name evidence="2" type="ORF">JOF29_002908</name>
</gene>
<reference evidence="2 3" key="1">
    <citation type="submission" date="2021-03" db="EMBL/GenBank/DDBJ databases">
        <title>Sequencing the genomes of 1000 actinobacteria strains.</title>
        <authorList>
            <person name="Klenk H.-P."/>
        </authorList>
    </citation>
    <scope>NUCLEOTIDE SEQUENCE [LARGE SCALE GENOMIC DNA]</scope>
    <source>
        <strain evidence="2 3">DSM 18824</strain>
    </source>
</reference>
<keyword evidence="3" id="KW-1185">Reference proteome</keyword>
<dbReference type="Gene3D" id="3.20.20.150">
    <property type="entry name" value="Divalent-metal-dependent TIM barrel enzymes"/>
    <property type="match status" value="1"/>
</dbReference>
<dbReference type="SUPFAM" id="SSF51658">
    <property type="entry name" value="Xylose isomerase-like"/>
    <property type="match status" value="1"/>
</dbReference>
<dbReference type="PANTHER" id="PTHR12110">
    <property type="entry name" value="HYDROXYPYRUVATE ISOMERASE"/>
    <property type="match status" value="1"/>
</dbReference>
<keyword evidence="2" id="KW-0413">Isomerase</keyword>
<sequence length="376" mass="41968">MMRADPRFPRVGVDGLKIPESAKRGPLGTIEHAHQLGLEGVFFRSVLDISPTLDAAELRTARACADDLGMYLETGLGKVNPFAIPEAPELRAIGDGDTLLGFRRMMEACAAIDCRELWSSTALFKPQFRGRLAWDRFRTDVTWPEQLVAIERFLQKLAPFARDLGIHVNLETHEEISSFELVRLVEAVGPDVTGIVYDTANPLHRIEHPVWTARRVAPYVRQSHIKDARLAHGEDGLYYQLRPCGTGVVDFGEVLPIILDANPALNLTIENYESYEDRPRQPEKWLLEIYEAEFLAAHPDLTVPEFAAYLELVHRYESRIAAGELPDLETYAAQPFDYAEAVASIVGSAAHVRHICSTRNLGERPVGHGPARTNDG</sequence>
<name>A0ABS4UJP1_9ACTN</name>
<dbReference type="GO" id="GO:0016853">
    <property type="term" value="F:isomerase activity"/>
    <property type="evidence" value="ECO:0007669"/>
    <property type="project" value="UniProtKB-KW"/>
</dbReference>
<dbReference type="InterPro" id="IPR036237">
    <property type="entry name" value="Xyl_isomerase-like_sf"/>
</dbReference>
<accession>A0ABS4UJP1</accession>
<dbReference type="InterPro" id="IPR013022">
    <property type="entry name" value="Xyl_isomerase-like_TIM-brl"/>
</dbReference>
<evidence type="ECO:0000259" key="1">
    <source>
        <dbReference type="Pfam" id="PF01261"/>
    </source>
</evidence>